<feature type="region of interest" description="Disordered" evidence="1">
    <location>
        <begin position="1104"/>
        <end position="1125"/>
    </location>
</feature>
<feature type="compositionally biased region" description="Pro residues" evidence="1">
    <location>
        <begin position="501"/>
        <end position="526"/>
    </location>
</feature>
<feature type="compositionally biased region" description="Gly residues" evidence="1">
    <location>
        <begin position="870"/>
        <end position="880"/>
    </location>
</feature>
<feature type="compositionally biased region" description="Low complexity" evidence="1">
    <location>
        <begin position="186"/>
        <end position="213"/>
    </location>
</feature>
<organism evidence="2 3">
    <name type="scientific">Paratrimastix pyriformis</name>
    <dbReference type="NCBI Taxonomy" id="342808"/>
    <lineage>
        <taxon>Eukaryota</taxon>
        <taxon>Metamonada</taxon>
        <taxon>Preaxostyla</taxon>
        <taxon>Paratrimastigidae</taxon>
        <taxon>Paratrimastix</taxon>
    </lineage>
</organism>
<feature type="compositionally biased region" description="Low complexity" evidence="1">
    <location>
        <begin position="1271"/>
        <end position="1290"/>
    </location>
</feature>
<feature type="compositionally biased region" description="Basic and acidic residues" evidence="1">
    <location>
        <begin position="581"/>
        <end position="606"/>
    </location>
</feature>
<feature type="compositionally biased region" description="Low complexity" evidence="1">
    <location>
        <begin position="639"/>
        <end position="660"/>
    </location>
</feature>
<feature type="region of interest" description="Disordered" evidence="1">
    <location>
        <begin position="706"/>
        <end position="1025"/>
    </location>
</feature>
<feature type="compositionally biased region" description="Pro residues" evidence="1">
    <location>
        <begin position="959"/>
        <end position="974"/>
    </location>
</feature>
<feature type="compositionally biased region" description="Pro residues" evidence="1">
    <location>
        <begin position="338"/>
        <end position="355"/>
    </location>
</feature>
<feature type="region of interest" description="Disordered" evidence="1">
    <location>
        <begin position="99"/>
        <end position="129"/>
    </location>
</feature>
<feature type="compositionally biased region" description="Pro residues" evidence="1">
    <location>
        <begin position="1225"/>
        <end position="1243"/>
    </location>
</feature>
<evidence type="ECO:0000313" key="2">
    <source>
        <dbReference type="EMBL" id="KAJ4460870.1"/>
    </source>
</evidence>
<feature type="compositionally biased region" description="Low complexity" evidence="1">
    <location>
        <begin position="716"/>
        <end position="743"/>
    </location>
</feature>
<feature type="region of interest" description="Disordered" evidence="1">
    <location>
        <begin position="1039"/>
        <end position="1088"/>
    </location>
</feature>
<feature type="compositionally biased region" description="Low complexity" evidence="1">
    <location>
        <begin position="1244"/>
        <end position="1263"/>
    </location>
</feature>
<feature type="compositionally biased region" description="Low complexity" evidence="1">
    <location>
        <begin position="1044"/>
        <end position="1070"/>
    </location>
</feature>
<feature type="compositionally biased region" description="Low complexity" evidence="1">
    <location>
        <begin position="151"/>
        <end position="175"/>
    </location>
</feature>
<feature type="compositionally biased region" description="Low complexity" evidence="1">
    <location>
        <begin position="111"/>
        <end position="121"/>
    </location>
</feature>
<protein>
    <submittedName>
        <fullName evidence="2">Uncharacterized protein</fullName>
    </submittedName>
</protein>
<feature type="region of interest" description="Disordered" evidence="1">
    <location>
        <begin position="274"/>
        <end position="364"/>
    </location>
</feature>
<evidence type="ECO:0000313" key="3">
    <source>
        <dbReference type="Proteomes" id="UP001141327"/>
    </source>
</evidence>
<feature type="region of interest" description="Disordered" evidence="1">
    <location>
        <begin position="1155"/>
        <end position="1296"/>
    </location>
</feature>
<feature type="compositionally biased region" description="Low complexity" evidence="1">
    <location>
        <begin position="546"/>
        <end position="580"/>
    </location>
</feature>
<dbReference type="Proteomes" id="UP001141327">
    <property type="component" value="Unassembled WGS sequence"/>
</dbReference>
<feature type="compositionally biased region" description="Pro residues" evidence="1">
    <location>
        <begin position="214"/>
        <end position="224"/>
    </location>
</feature>
<feature type="compositionally biased region" description="Basic and acidic residues" evidence="1">
    <location>
        <begin position="624"/>
        <end position="633"/>
    </location>
</feature>
<sequence>MSTVPQPATKGAVFTRPLWAAHQLLRRDQFVPHGAMSYAAAENQMLSPSTPARANQQGMNMKTKKKKYERIFQETLGIGQLYSEQKIHGEQSRLTLLSSLSPHLDPPPSRAPAAPAHSPTRTKPREFFSEFPYDPDYSAMVSDSVGVTIRPTSPNAARPTSPPRARSPARPRTTAGGRRSSPTGWPSHTSSAPTDTPATSWPGPSSYGPAVTLPAPPPGQPPGSPGLTVRPLTAPTPCLDSLVMAVPPTPTTATSLSSLEAPTLAAPSAHTVEAGLPLPQQPQTPSGWSAANLAQPPCTPSVAPSGSQTTASSSMVDAAPANSYAAHRRALMAAARRPPGPGPPPRHAPAPPLSTLPPGAHRPVRRCHGATVLKGLACGGGRDDGGAMARGAGEPGRPPSRPRSAATSRAASPSILSRPSTAQAPTPTWASRASLLSSEAATTRAPSAGLADGSVRLSVTPAASRRGRRAKGNGSGRPDPGAAGDISEEAIQAALTAILGPAPPPPAPSPSPPPRPPVPDLPPSPHARPRPQSHAEAANRFVVGLRSSGGPRSRSQPRPSARAASPGRPAASPGGPAARPAGREPLKSARTRAQEEARPRVRAQYERDRAAMGALLEKACTYQQDRDHIERQRLRARLRANQGRPTQPPAGAEEAPGPDASSPSTTGLVQGALLTGDFLGQVSRRLPAQPAAEALATAYRLLLHTYPHPEGPRSPLPSSSSRAASPAPSASRPARPASTSAAARRLRGDSPSATPPAAPFHIPHPHRPAGTARRGGPTGAGGGPGSPPEHIGGYSFVAPQTPSYPRSCAPPPPPPSEPPAATGPLATPAPALWGGLGGAGAASRPTAFPFPQRVPQPAAPSPALHLPSAPGGGSPPGSGRGAIHSASALRLRLSPPVPHLVAPGAAPPFVSAPQPAGPLTAGPLAASVYVPPPLTRPAPGSQAGDDGPPATPEGDEEPAPPPAGPAPQPVPPSPSSSSGDTATAARPPPAPATAPLPRRRTSTPPRAALAGRGMGAPAVAHPSPSSLAARALQVPFVGLDRKPTPTAAAAAAPPARPGSPSRRGPASPGRGADRSEAAPGCGPAEGTDPVRLALALCSPVPGRALAARSPSPATGRSGAGRAGGPMAAYVQAGASPAAAIEVLRATTAQWEGSLFGQLAPGAPPAPSGPDHSRAVLPPYVPPRTPGSLPPPAPRTPIAAVPAGAPGSSVGRLAAAAEREMVLLSPPRPSAAPPPRPAPLPPGPVQLAALPSPALAARRAGPPAQGLPPSPQASRAAPAAQQQQQSTSGQPRFEFDE</sequence>
<proteinExistence type="predicted"/>
<feature type="region of interest" description="Disordered" evidence="1">
    <location>
        <begin position="622"/>
        <end position="669"/>
    </location>
</feature>
<feature type="region of interest" description="Disordered" evidence="1">
    <location>
        <begin position="377"/>
        <end position="606"/>
    </location>
</feature>
<dbReference type="EMBL" id="JAPMOS010000010">
    <property type="protein sequence ID" value="KAJ4460870.1"/>
    <property type="molecule type" value="Genomic_DNA"/>
</dbReference>
<gene>
    <name evidence="2" type="ORF">PAPYR_2704</name>
</gene>
<name>A0ABQ8UNW9_9EUKA</name>
<feature type="compositionally biased region" description="Low complexity" evidence="1">
    <location>
        <begin position="975"/>
        <end position="985"/>
    </location>
</feature>
<feature type="compositionally biased region" description="Polar residues" evidence="1">
    <location>
        <begin position="415"/>
        <end position="429"/>
    </location>
</feature>
<feature type="compositionally biased region" description="Polar residues" evidence="1">
    <location>
        <begin position="302"/>
        <end position="315"/>
    </location>
</feature>
<accession>A0ABQ8UNW9</accession>
<feature type="compositionally biased region" description="Low complexity" evidence="1">
    <location>
        <begin position="912"/>
        <end position="926"/>
    </location>
</feature>
<feature type="compositionally biased region" description="Pro residues" evidence="1">
    <location>
        <begin position="808"/>
        <end position="818"/>
    </location>
</feature>
<feature type="compositionally biased region" description="Low complexity" evidence="1">
    <location>
        <begin position="819"/>
        <end position="833"/>
    </location>
</feature>
<feature type="compositionally biased region" description="Pro residues" evidence="1">
    <location>
        <begin position="1178"/>
        <end position="1194"/>
    </location>
</feature>
<feature type="region of interest" description="Disordered" evidence="1">
    <location>
        <begin position="148"/>
        <end position="235"/>
    </location>
</feature>
<reference evidence="2" key="1">
    <citation type="journal article" date="2022" name="bioRxiv">
        <title>Genomics of Preaxostyla Flagellates Illuminates Evolutionary Transitions and the Path Towards Mitochondrial Loss.</title>
        <authorList>
            <person name="Novak L.V.F."/>
            <person name="Treitli S.C."/>
            <person name="Pyrih J."/>
            <person name="Halakuc P."/>
            <person name="Pipaliya S.V."/>
            <person name="Vacek V."/>
            <person name="Brzon O."/>
            <person name="Soukal P."/>
            <person name="Eme L."/>
            <person name="Dacks J.B."/>
            <person name="Karnkowska A."/>
            <person name="Elias M."/>
            <person name="Hampl V."/>
        </authorList>
    </citation>
    <scope>NUCLEOTIDE SEQUENCE</scope>
    <source>
        <strain evidence="2">RCP-MX</strain>
    </source>
</reference>
<evidence type="ECO:0000256" key="1">
    <source>
        <dbReference type="SAM" id="MobiDB-lite"/>
    </source>
</evidence>
<feature type="compositionally biased region" description="Low complexity" evidence="1">
    <location>
        <begin position="402"/>
        <end position="414"/>
    </location>
</feature>
<comment type="caution">
    <text evidence="2">The sequence shown here is derived from an EMBL/GenBank/DDBJ whole genome shotgun (WGS) entry which is preliminary data.</text>
</comment>
<keyword evidence="3" id="KW-1185">Reference proteome</keyword>
<feature type="compositionally biased region" description="Low complexity" evidence="1">
    <location>
        <begin position="430"/>
        <end position="445"/>
    </location>
</feature>